<dbReference type="PANTHER" id="PTHR30580:SF0">
    <property type="entry name" value="PRIMOSOMAL PROTEIN N"/>
    <property type="match status" value="1"/>
</dbReference>
<dbReference type="GO" id="GO:0003677">
    <property type="term" value="F:DNA binding"/>
    <property type="evidence" value="ECO:0007669"/>
    <property type="project" value="UniProtKB-KW"/>
</dbReference>
<feature type="domain" description="Primosomal protein N' 3' DNA-binding" evidence="8">
    <location>
        <begin position="7"/>
        <end position="103"/>
    </location>
</feature>
<keyword evidence="3" id="KW-0479">Metal-binding</keyword>
<dbReference type="Gene3D" id="3.40.50.300">
    <property type="entry name" value="P-loop containing nucleotide triphosphate hydrolases"/>
    <property type="match status" value="1"/>
</dbReference>
<keyword evidence="7" id="KW-0238">DNA-binding</keyword>
<dbReference type="InterPro" id="IPR027417">
    <property type="entry name" value="P-loop_NTPase"/>
</dbReference>
<evidence type="ECO:0000256" key="3">
    <source>
        <dbReference type="ARBA" id="ARBA00022723"/>
    </source>
</evidence>
<accession>A0A3B0U5X0</accession>
<dbReference type="GO" id="GO:0006310">
    <property type="term" value="P:DNA recombination"/>
    <property type="evidence" value="ECO:0007669"/>
    <property type="project" value="InterPro"/>
</dbReference>
<keyword evidence="4" id="KW-0547">Nucleotide-binding</keyword>
<dbReference type="InterPro" id="IPR005259">
    <property type="entry name" value="PriA"/>
</dbReference>
<evidence type="ECO:0000256" key="4">
    <source>
        <dbReference type="ARBA" id="ARBA00022741"/>
    </source>
</evidence>
<keyword evidence="9" id="KW-0378">Hydrolase</keyword>
<dbReference type="PANTHER" id="PTHR30580">
    <property type="entry name" value="PRIMOSOMAL PROTEIN N"/>
    <property type="match status" value="1"/>
</dbReference>
<organism evidence="9">
    <name type="scientific">hydrothermal vent metagenome</name>
    <dbReference type="NCBI Taxonomy" id="652676"/>
    <lineage>
        <taxon>unclassified sequences</taxon>
        <taxon>metagenomes</taxon>
        <taxon>ecological metagenomes</taxon>
    </lineage>
</organism>
<evidence type="ECO:0000256" key="6">
    <source>
        <dbReference type="ARBA" id="ARBA00022840"/>
    </source>
</evidence>
<dbReference type="SUPFAM" id="SSF52540">
    <property type="entry name" value="P-loop containing nucleoside triphosphate hydrolases"/>
    <property type="match status" value="1"/>
</dbReference>
<keyword evidence="1" id="KW-0639">Primosome</keyword>
<keyword evidence="2" id="KW-0235">DNA replication</keyword>
<dbReference type="InterPro" id="IPR042115">
    <property type="entry name" value="PriA_3primeBD_sf"/>
</dbReference>
<dbReference type="AlphaFoldDB" id="A0A3B0U5X0"/>
<dbReference type="Gene3D" id="3.40.1440.60">
    <property type="entry name" value="PriA, 3(prime) DNA-binding domain"/>
    <property type="match status" value="1"/>
</dbReference>
<evidence type="ECO:0000256" key="2">
    <source>
        <dbReference type="ARBA" id="ARBA00022705"/>
    </source>
</evidence>
<protein>
    <submittedName>
        <fullName evidence="9">Helicase PriA essential for oriC/DnaA-independent DNA replication</fullName>
    </submittedName>
</protein>
<dbReference type="InterPro" id="IPR041222">
    <property type="entry name" value="PriA_3primeBD"/>
</dbReference>
<keyword evidence="9" id="KW-0347">Helicase</keyword>
<dbReference type="GO" id="GO:0005524">
    <property type="term" value="F:ATP binding"/>
    <property type="evidence" value="ECO:0007669"/>
    <property type="project" value="UniProtKB-KW"/>
</dbReference>
<dbReference type="GO" id="GO:0043138">
    <property type="term" value="F:3'-5' DNA helicase activity"/>
    <property type="evidence" value="ECO:0007669"/>
    <property type="project" value="TreeGrafter"/>
</dbReference>
<sequence length="497" mass="56914">MTKNVAQVVFGLAVEGPFDYAVPYNQKELIGIGKRVSVLFNRHKRMGFVVGFIERSKFKQLNPILDVLDEGAPSINEKAVELTRLLHQHCGCTWGEALETYLPAGLRKGKKLDLKNVLKEKFLNKTGKTTLIHQGEGLKTWEVLVKEIKKTLDLNQSVIVLVPETELLDFVSEKIKKEISASLFILGKKSTAKKDLEIWQNIREQKGSIVIGLRSAIFSPVQDLGLIIVREEENSAYRQEQTPHYHVSDIAHFRKKTEQCNLVFTSAAPLAETWYEAQEKKWEIMDFSSNNTKFQLVDMTNYNPAKSSIVSVPLQNRIQDDLQNNKKIILFMNRRGFFTFTRCSQCEHVLKCSRCSKNLTYLASKDSLVCSRCNTSQELPKVCPNCRGSYLRSSGMGVEKLKDTLKKFYPFAKVLTLDKDTKVLPKFFDILVATQAVVKYYERLKVPTVAVMNFDGELNYFDFRSGQRAFTLLVHLRNMAQENFVVQTRMRDNYCLS</sequence>
<dbReference type="GO" id="GO:0006270">
    <property type="term" value="P:DNA replication initiation"/>
    <property type="evidence" value="ECO:0007669"/>
    <property type="project" value="TreeGrafter"/>
</dbReference>
<evidence type="ECO:0000256" key="1">
    <source>
        <dbReference type="ARBA" id="ARBA00022515"/>
    </source>
</evidence>
<evidence type="ECO:0000259" key="8">
    <source>
        <dbReference type="Pfam" id="PF17764"/>
    </source>
</evidence>
<keyword evidence="6" id="KW-0067">ATP-binding</keyword>
<name>A0A3B0U5X0_9ZZZZ</name>
<feature type="non-terminal residue" evidence="9">
    <location>
        <position position="497"/>
    </location>
</feature>
<dbReference type="GO" id="GO:0006302">
    <property type="term" value="P:double-strand break repair"/>
    <property type="evidence" value="ECO:0007669"/>
    <property type="project" value="InterPro"/>
</dbReference>
<dbReference type="Pfam" id="PF17764">
    <property type="entry name" value="PriA_3primeBD"/>
    <property type="match status" value="1"/>
</dbReference>
<evidence type="ECO:0000256" key="7">
    <source>
        <dbReference type="ARBA" id="ARBA00023125"/>
    </source>
</evidence>
<evidence type="ECO:0000313" key="9">
    <source>
        <dbReference type="EMBL" id="VAW19879.1"/>
    </source>
</evidence>
<dbReference type="NCBIfam" id="TIGR00595">
    <property type="entry name" value="priA"/>
    <property type="match status" value="1"/>
</dbReference>
<reference evidence="9" key="1">
    <citation type="submission" date="2018-06" db="EMBL/GenBank/DDBJ databases">
        <authorList>
            <person name="Zhirakovskaya E."/>
        </authorList>
    </citation>
    <scope>NUCLEOTIDE SEQUENCE</scope>
</reference>
<gene>
    <name evidence="9" type="ORF">MNBD_BACTEROID05-1087</name>
</gene>
<evidence type="ECO:0000256" key="5">
    <source>
        <dbReference type="ARBA" id="ARBA00022833"/>
    </source>
</evidence>
<dbReference type="EMBL" id="UOEN01000507">
    <property type="protein sequence ID" value="VAW19879.1"/>
    <property type="molecule type" value="Genomic_DNA"/>
</dbReference>
<keyword evidence="5" id="KW-0862">Zinc</keyword>
<proteinExistence type="predicted"/>